<evidence type="ECO:0000256" key="1">
    <source>
        <dbReference type="SAM" id="MobiDB-lite"/>
    </source>
</evidence>
<protein>
    <submittedName>
        <fullName evidence="2">Uncharacterized protein</fullName>
    </submittedName>
</protein>
<reference evidence="2 3" key="1">
    <citation type="submission" date="2017-11" db="EMBL/GenBank/DDBJ databases">
        <title>De-novo sequencing of pomegranate (Punica granatum L.) genome.</title>
        <authorList>
            <person name="Akparov Z."/>
            <person name="Amiraslanov A."/>
            <person name="Hajiyeva S."/>
            <person name="Abbasov M."/>
            <person name="Kaur K."/>
            <person name="Hamwieh A."/>
            <person name="Solovyev V."/>
            <person name="Salamov A."/>
            <person name="Braich B."/>
            <person name="Kosarev P."/>
            <person name="Mahmoud A."/>
            <person name="Hajiyev E."/>
            <person name="Babayeva S."/>
            <person name="Izzatullayeva V."/>
            <person name="Mammadov A."/>
            <person name="Mammadov A."/>
            <person name="Sharifova S."/>
            <person name="Ojaghi J."/>
            <person name="Eynullazada K."/>
            <person name="Bayramov B."/>
            <person name="Abdulazimova A."/>
            <person name="Shahmuradov I."/>
        </authorList>
    </citation>
    <scope>NUCLEOTIDE SEQUENCE [LARGE SCALE GENOMIC DNA]</scope>
    <source>
        <strain evidence="3">cv. AG2017</strain>
        <tissue evidence="2">Leaf</tissue>
    </source>
</reference>
<accession>A0A2I0ICX0</accession>
<keyword evidence="3" id="KW-1185">Reference proteome</keyword>
<gene>
    <name evidence="2" type="ORF">CRG98_037774</name>
</gene>
<feature type="region of interest" description="Disordered" evidence="1">
    <location>
        <begin position="39"/>
        <end position="61"/>
    </location>
</feature>
<sequence>MEKGELFPFRLRGAVSRITGITSKQELWQTLIPESTGYIGAPSPEVQSHKARHRPPAIQNRSNDEAGFLQTNKHLPHATTTPQPYKRHSQATGASPAKIGAASSSMQCNPFSMCPIHVRGQFPGSIPTFEFLSGGFVPRVVHVRGPSRFQIPVQGSVPTFKFLSGVRPLGPSRFQIPIQGSVSNFKFMSGVRPDFKLLLKGPSRILNTCRGSVPLVRPDFKFLFKGPS</sequence>
<comment type="caution">
    <text evidence="2">The sequence shown here is derived from an EMBL/GenBank/DDBJ whole genome shotgun (WGS) entry which is preliminary data.</text>
</comment>
<dbReference type="Proteomes" id="UP000233551">
    <property type="component" value="Unassembled WGS sequence"/>
</dbReference>
<dbReference type="EMBL" id="PGOL01003282">
    <property type="protein sequence ID" value="PKI41837.1"/>
    <property type="molecule type" value="Genomic_DNA"/>
</dbReference>
<name>A0A2I0ICX0_PUNGR</name>
<evidence type="ECO:0000313" key="2">
    <source>
        <dbReference type="EMBL" id="PKI41837.1"/>
    </source>
</evidence>
<feature type="region of interest" description="Disordered" evidence="1">
    <location>
        <begin position="75"/>
        <end position="100"/>
    </location>
</feature>
<organism evidence="2 3">
    <name type="scientific">Punica granatum</name>
    <name type="common">Pomegranate</name>
    <dbReference type="NCBI Taxonomy" id="22663"/>
    <lineage>
        <taxon>Eukaryota</taxon>
        <taxon>Viridiplantae</taxon>
        <taxon>Streptophyta</taxon>
        <taxon>Embryophyta</taxon>
        <taxon>Tracheophyta</taxon>
        <taxon>Spermatophyta</taxon>
        <taxon>Magnoliopsida</taxon>
        <taxon>eudicotyledons</taxon>
        <taxon>Gunneridae</taxon>
        <taxon>Pentapetalae</taxon>
        <taxon>rosids</taxon>
        <taxon>malvids</taxon>
        <taxon>Myrtales</taxon>
        <taxon>Lythraceae</taxon>
        <taxon>Punica</taxon>
    </lineage>
</organism>
<dbReference type="AlphaFoldDB" id="A0A2I0ICX0"/>
<proteinExistence type="predicted"/>
<evidence type="ECO:0000313" key="3">
    <source>
        <dbReference type="Proteomes" id="UP000233551"/>
    </source>
</evidence>